<dbReference type="InterPro" id="IPR014729">
    <property type="entry name" value="Rossmann-like_a/b/a_fold"/>
</dbReference>
<name>A0A6J6GD46_9ZZZZ</name>
<sequence length="351" mass="37616">MKVLLAMSGGVDSSAAALVLREQGHDVVGVTMRLWGGESDTGCCSVSDVDDARRVAQQVGIDHLVFNFSEEFNEHVVEPYVASHVQGTTPNPCIECNRHLKFDKLIERGRALGFEAVATGHHARVVDVDGVLRLARGADAAKDQSYVVHMLSAEDLAYTLFPVGHMQKSEVRELATSGGLRTAAKPDSQDVCFIGSTIGRAGFLEPRLTFNAATVVDGTGEQVGEVPAVELVTLGQRRGLGLGGGDKRYVVAVDVPARRVVVGDESELFISHTTVRTLSWPYGTDIQFVLDQEILVQGSAHGERHAGRVSIDGDTLVIAWSRPTRRISPGQTVVFYDATDTVVLGGGIVSE</sequence>
<evidence type="ECO:0000259" key="9">
    <source>
        <dbReference type="Pfam" id="PF20259"/>
    </source>
</evidence>
<keyword evidence="1" id="KW-0820">tRNA-binding</keyword>
<dbReference type="AlphaFoldDB" id="A0A6J6GD46"/>
<dbReference type="EMBL" id="CAEZUL010000056">
    <property type="protein sequence ID" value="CAB4599151.1"/>
    <property type="molecule type" value="Genomic_DNA"/>
</dbReference>
<dbReference type="HAMAP" id="MF_00144">
    <property type="entry name" value="tRNA_thiouridyl_MnmA"/>
    <property type="match status" value="1"/>
</dbReference>
<reference evidence="10" key="1">
    <citation type="submission" date="2020-05" db="EMBL/GenBank/DDBJ databases">
        <authorList>
            <person name="Chiriac C."/>
            <person name="Salcher M."/>
            <person name="Ghai R."/>
            <person name="Kavagutti S V."/>
        </authorList>
    </citation>
    <scope>NUCLEOTIDE SEQUENCE</scope>
</reference>
<keyword evidence="7" id="KW-1015">Disulfide bond</keyword>
<keyword evidence="3" id="KW-0819">tRNA processing</keyword>
<dbReference type="InterPro" id="IPR023382">
    <property type="entry name" value="MnmA-like_central_sf"/>
</dbReference>
<evidence type="ECO:0000256" key="3">
    <source>
        <dbReference type="ARBA" id="ARBA00022694"/>
    </source>
</evidence>
<dbReference type="Gene3D" id="2.40.30.10">
    <property type="entry name" value="Translation factors"/>
    <property type="match status" value="1"/>
</dbReference>
<evidence type="ECO:0000256" key="1">
    <source>
        <dbReference type="ARBA" id="ARBA00022555"/>
    </source>
</evidence>
<dbReference type="Gene3D" id="3.40.50.620">
    <property type="entry name" value="HUPs"/>
    <property type="match status" value="1"/>
</dbReference>
<keyword evidence="4" id="KW-0547">Nucleotide-binding</keyword>
<dbReference type="GO" id="GO:0002143">
    <property type="term" value="P:tRNA wobble position uridine thiolation"/>
    <property type="evidence" value="ECO:0007669"/>
    <property type="project" value="TreeGrafter"/>
</dbReference>
<dbReference type="Pfam" id="PF03054">
    <property type="entry name" value="tRNA_Me_trans"/>
    <property type="match status" value="1"/>
</dbReference>
<dbReference type="NCBIfam" id="NF001138">
    <property type="entry name" value="PRK00143.1"/>
    <property type="match status" value="1"/>
</dbReference>
<dbReference type="Pfam" id="PF20259">
    <property type="entry name" value="tRNA_Me_trans_M"/>
    <property type="match status" value="1"/>
</dbReference>
<gene>
    <name evidence="10" type="ORF">UFOPK1808_00641</name>
</gene>
<keyword evidence="6" id="KW-0694">RNA-binding</keyword>
<feature type="domain" description="tRNA-specific 2-thiouridylase MnmA-like central" evidence="9">
    <location>
        <begin position="203"/>
        <end position="264"/>
    </location>
</feature>
<evidence type="ECO:0000256" key="6">
    <source>
        <dbReference type="ARBA" id="ARBA00022884"/>
    </source>
</evidence>
<evidence type="ECO:0000256" key="2">
    <source>
        <dbReference type="ARBA" id="ARBA00022679"/>
    </source>
</evidence>
<evidence type="ECO:0000259" key="8">
    <source>
        <dbReference type="Pfam" id="PF20258"/>
    </source>
</evidence>
<dbReference type="NCBIfam" id="TIGR00420">
    <property type="entry name" value="trmU"/>
    <property type="match status" value="1"/>
</dbReference>
<dbReference type="InterPro" id="IPR004506">
    <property type="entry name" value="MnmA-like"/>
</dbReference>
<dbReference type="SUPFAM" id="SSF52402">
    <property type="entry name" value="Adenine nucleotide alpha hydrolases-like"/>
    <property type="match status" value="1"/>
</dbReference>
<organism evidence="10">
    <name type="scientific">freshwater metagenome</name>
    <dbReference type="NCBI Taxonomy" id="449393"/>
    <lineage>
        <taxon>unclassified sequences</taxon>
        <taxon>metagenomes</taxon>
        <taxon>ecological metagenomes</taxon>
    </lineage>
</organism>
<dbReference type="Gene3D" id="2.30.30.280">
    <property type="entry name" value="Adenine nucleotide alpha hydrolases-like domains"/>
    <property type="match status" value="1"/>
</dbReference>
<dbReference type="PANTHER" id="PTHR11933:SF5">
    <property type="entry name" value="MITOCHONDRIAL TRNA-SPECIFIC 2-THIOURIDYLASE 1"/>
    <property type="match status" value="1"/>
</dbReference>
<dbReference type="InterPro" id="IPR046885">
    <property type="entry name" value="MnmA-like_C"/>
</dbReference>
<dbReference type="PANTHER" id="PTHR11933">
    <property type="entry name" value="TRNA 5-METHYLAMINOMETHYL-2-THIOURIDYLATE -METHYLTRANSFERASE"/>
    <property type="match status" value="1"/>
</dbReference>
<dbReference type="GO" id="GO:0000049">
    <property type="term" value="F:tRNA binding"/>
    <property type="evidence" value="ECO:0007669"/>
    <property type="project" value="UniProtKB-KW"/>
</dbReference>
<protein>
    <submittedName>
        <fullName evidence="10">Unannotated protein</fullName>
    </submittedName>
</protein>
<evidence type="ECO:0000256" key="5">
    <source>
        <dbReference type="ARBA" id="ARBA00022840"/>
    </source>
</evidence>
<evidence type="ECO:0000256" key="7">
    <source>
        <dbReference type="ARBA" id="ARBA00023157"/>
    </source>
</evidence>
<dbReference type="GO" id="GO:0005524">
    <property type="term" value="F:ATP binding"/>
    <property type="evidence" value="ECO:0007669"/>
    <property type="project" value="UniProtKB-KW"/>
</dbReference>
<dbReference type="InterPro" id="IPR046884">
    <property type="entry name" value="MnmA-like_central"/>
</dbReference>
<feature type="domain" description="tRNA-specific 2-thiouridylase MnmA-like C-terminal" evidence="8">
    <location>
        <begin position="290"/>
        <end position="349"/>
    </location>
</feature>
<keyword evidence="5" id="KW-0067">ATP-binding</keyword>
<dbReference type="CDD" id="cd01998">
    <property type="entry name" value="MnmA_TRMU-like"/>
    <property type="match status" value="1"/>
</dbReference>
<proteinExistence type="inferred from homology"/>
<accession>A0A6J6GD46</accession>
<evidence type="ECO:0000313" key="10">
    <source>
        <dbReference type="EMBL" id="CAB4599151.1"/>
    </source>
</evidence>
<dbReference type="GO" id="GO:0016783">
    <property type="term" value="F:sulfurtransferase activity"/>
    <property type="evidence" value="ECO:0007669"/>
    <property type="project" value="InterPro"/>
</dbReference>
<dbReference type="Pfam" id="PF20258">
    <property type="entry name" value="tRNA_Me_trans_C"/>
    <property type="match status" value="1"/>
</dbReference>
<keyword evidence="2" id="KW-0808">Transferase</keyword>
<evidence type="ECO:0000256" key="4">
    <source>
        <dbReference type="ARBA" id="ARBA00022741"/>
    </source>
</evidence>